<keyword evidence="3" id="KW-1185">Reference proteome</keyword>
<dbReference type="AlphaFoldDB" id="A0AA35P4L9"/>
<feature type="compositionally biased region" description="Basic and acidic residues" evidence="1">
    <location>
        <begin position="20"/>
        <end position="36"/>
    </location>
</feature>
<evidence type="ECO:0000313" key="3">
    <source>
        <dbReference type="Proteomes" id="UP001178461"/>
    </source>
</evidence>
<proteinExistence type="predicted"/>
<reference evidence="2" key="1">
    <citation type="submission" date="2022-12" db="EMBL/GenBank/DDBJ databases">
        <authorList>
            <person name="Alioto T."/>
            <person name="Alioto T."/>
            <person name="Gomez Garrido J."/>
        </authorList>
    </citation>
    <scope>NUCLEOTIDE SEQUENCE</scope>
</reference>
<protein>
    <submittedName>
        <fullName evidence="2">Uncharacterized protein</fullName>
    </submittedName>
</protein>
<evidence type="ECO:0000313" key="2">
    <source>
        <dbReference type="EMBL" id="CAI5774789.1"/>
    </source>
</evidence>
<feature type="region of interest" description="Disordered" evidence="1">
    <location>
        <begin position="14"/>
        <end position="36"/>
    </location>
</feature>
<organism evidence="2 3">
    <name type="scientific">Podarcis lilfordi</name>
    <name type="common">Lilford's wall lizard</name>
    <dbReference type="NCBI Taxonomy" id="74358"/>
    <lineage>
        <taxon>Eukaryota</taxon>
        <taxon>Metazoa</taxon>
        <taxon>Chordata</taxon>
        <taxon>Craniata</taxon>
        <taxon>Vertebrata</taxon>
        <taxon>Euteleostomi</taxon>
        <taxon>Lepidosauria</taxon>
        <taxon>Squamata</taxon>
        <taxon>Bifurcata</taxon>
        <taxon>Unidentata</taxon>
        <taxon>Episquamata</taxon>
        <taxon>Laterata</taxon>
        <taxon>Lacertibaenia</taxon>
        <taxon>Lacertidae</taxon>
        <taxon>Podarcis</taxon>
    </lineage>
</organism>
<evidence type="ECO:0000256" key="1">
    <source>
        <dbReference type="SAM" id="MobiDB-lite"/>
    </source>
</evidence>
<name>A0AA35P4L9_9SAUR</name>
<accession>A0AA35P4L9</accession>
<dbReference type="Proteomes" id="UP001178461">
    <property type="component" value="Chromosome 5"/>
</dbReference>
<gene>
    <name evidence="2" type="ORF">PODLI_1B002989</name>
</gene>
<dbReference type="EMBL" id="OX395130">
    <property type="protein sequence ID" value="CAI5774789.1"/>
    <property type="molecule type" value="Genomic_DNA"/>
</dbReference>
<sequence length="77" mass="8257">MCPARCLCIQSRSRSPFNNGRREPLRRMATGDERSSRGMPSLRLLLLLLLQIGVRERSGAGQTPGFGAAAAAAAARC</sequence>